<dbReference type="InterPro" id="IPR006311">
    <property type="entry name" value="TAT_signal"/>
</dbReference>
<dbReference type="PROSITE" id="PS51257">
    <property type="entry name" value="PROKAR_LIPOPROTEIN"/>
    <property type="match status" value="1"/>
</dbReference>
<dbReference type="NCBIfam" id="TIGR01409">
    <property type="entry name" value="TAT_signal_seq"/>
    <property type="match status" value="1"/>
</dbReference>
<proteinExistence type="predicted"/>
<dbReference type="PROSITE" id="PS51318">
    <property type="entry name" value="TAT"/>
    <property type="match status" value="1"/>
</dbReference>
<dbReference type="InterPro" id="IPR019546">
    <property type="entry name" value="TAT_signal_bac_arc"/>
</dbReference>
<dbReference type="HOGENOM" id="CLU_768630_0_0_2"/>
<dbReference type="RefSeq" id="WP_012943730.1">
    <property type="nucleotide sequence ID" value="NC_013743.1"/>
</dbReference>
<accession>D2RW25</accession>
<reference evidence="1 2" key="1">
    <citation type="journal article" date="2010" name="Stand. Genomic Sci.">
        <title>Complete genome sequence of Haloterrigena turkmenica type strain (4k).</title>
        <authorList>
            <person name="Saunders E."/>
            <person name="Tindall B.J."/>
            <person name="Fahnrich R."/>
            <person name="Lapidus A."/>
            <person name="Copeland A."/>
            <person name="Del Rio T.G."/>
            <person name="Lucas S."/>
            <person name="Chen F."/>
            <person name="Tice H."/>
            <person name="Cheng J.F."/>
            <person name="Han C."/>
            <person name="Detter J.C."/>
            <person name="Bruce D."/>
            <person name="Goodwin L."/>
            <person name="Chain P."/>
            <person name="Pitluck S."/>
            <person name="Pati A."/>
            <person name="Ivanova N."/>
            <person name="Mavromatis K."/>
            <person name="Chen A."/>
            <person name="Palaniappan K."/>
            <person name="Land M."/>
            <person name="Hauser L."/>
            <person name="Chang Y.J."/>
            <person name="Jeffries C.D."/>
            <person name="Brettin T."/>
            <person name="Rohde M."/>
            <person name="Goker M."/>
            <person name="Bristow J."/>
            <person name="Eisen J.A."/>
            <person name="Markowitz V."/>
            <person name="Hugenholtz P."/>
            <person name="Klenk H.P."/>
            <person name="Kyrpides N.C."/>
        </authorList>
    </citation>
    <scope>NUCLEOTIDE SEQUENCE [LARGE SCALE GENOMIC DNA]</scope>
    <source>
        <strain evidence="2">ATCC 51198 / DSM 5511 / JCM 9101 / NCIMB 13204 / VKM B-1734 / 4k</strain>
    </source>
</reference>
<evidence type="ECO:0000313" key="1">
    <source>
        <dbReference type="EMBL" id="ADB61454.1"/>
    </source>
</evidence>
<dbReference type="eggNOG" id="arCOG09132">
    <property type="taxonomic scope" value="Archaea"/>
</dbReference>
<evidence type="ECO:0000313" key="2">
    <source>
        <dbReference type="Proteomes" id="UP000001903"/>
    </source>
</evidence>
<gene>
    <name evidence="1" type="ordered locus">Htur_2577</name>
</gene>
<dbReference type="GeneID" id="8743190"/>
<dbReference type="AlphaFoldDB" id="D2RW25"/>
<name>D2RW25_HALTV</name>
<dbReference type="Proteomes" id="UP000001903">
    <property type="component" value="Chromosome"/>
</dbReference>
<sequence>MSDELSRRSFIRNSSATAVTVGLAGLAGCTSSLPFIGGDGADLSDWVFTPSFDDVLDNDDAEVEDLVTTDRSFVSIVPEAVYENEDDLETHRFVSIGSNIRGRSGAAAVDTDWALHQNVEWEYELSTSGPGTADVSAEIVAGEFDTGTVVDNLEKWAEDQYGNDKDDEEVLESAGSQPGFELYEVEGSAFGVSEEHLIQVEANHPVDPVAVVEAAIDAHENETGRWTEDDDGGELLAEFDWGDFGVGALQRPETVETELEDRYDDPDEATEEEREAIEDDIDDWEYGLVGNGSSWTLDGDTSDLHQLFLYESESDVDSDALLEHVEANRDYDESWDTLEDYSISEEGRALILTGEVQTQSIL</sequence>
<dbReference type="OrthoDB" id="197250at2157"/>
<dbReference type="KEGG" id="htu:Htur_2577"/>
<protein>
    <submittedName>
        <fullName evidence="1">Uncharacterized protein</fullName>
    </submittedName>
</protein>
<keyword evidence="2" id="KW-1185">Reference proteome</keyword>
<dbReference type="EMBL" id="CP001860">
    <property type="protein sequence ID" value="ADB61454.1"/>
    <property type="molecule type" value="Genomic_DNA"/>
</dbReference>
<organism evidence="1 2">
    <name type="scientific">Haloterrigena turkmenica (strain ATCC 51198 / DSM 5511 / JCM 9101 / NCIMB 13204 / VKM B-1734 / 4k)</name>
    <name type="common">Halococcus turkmenicus</name>
    <dbReference type="NCBI Taxonomy" id="543526"/>
    <lineage>
        <taxon>Archaea</taxon>
        <taxon>Methanobacteriati</taxon>
        <taxon>Methanobacteriota</taxon>
        <taxon>Stenosarchaea group</taxon>
        <taxon>Halobacteria</taxon>
        <taxon>Halobacteriales</taxon>
        <taxon>Natrialbaceae</taxon>
        <taxon>Haloterrigena</taxon>
    </lineage>
</organism>